<evidence type="ECO:0008006" key="3">
    <source>
        <dbReference type="Google" id="ProtNLM"/>
    </source>
</evidence>
<organism evidence="1 2">
    <name type="scientific">Kitasatospora cheerisanensis KCTC 2395</name>
    <dbReference type="NCBI Taxonomy" id="1348663"/>
    <lineage>
        <taxon>Bacteria</taxon>
        <taxon>Bacillati</taxon>
        <taxon>Actinomycetota</taxon>
        <taxon>Actinomycetes</taxon>
        <taxon>Kitasatosporales</taxon>
        <taxon>Streptomycetaceae</taxon>
        <taxon>Kitasatospora</taxon>
    </lineage>
</organism>
<evidence type="ECO:0000313" key="1">
    <source>
        <dbReference type="EMBL" id="KDN85391.1"/>
    </source>
</evidence>
<accession>A0A066Z4W4</accession>
<name>A0A066Z4W4_9ACTN</name>
<dbReference type="Pfam" id="PF10094">
    <property type="entry name" value="DUF2332"/>
    <property type="match status" value="1"/>
</dbReference>
<dbReference type="eggNOG" id="COG4427">
    <property type="taxonomic scope" value="Bacteria"/>
</dbReference>
<dbReference type="Proteomes" id="UP000027178">
    <property type="component" value="Unassembled WGS sequence"/>
</dbReference>
<comment type="caution">
    <text evidence="1">The sequence shown here is derived from an EMBL/GenBank/DDBJ whole genome shotgun (WGS) entry which is preliminary data.</text>
</comment>
<protein>
    <recommendedName>
        <fullName evidence="3">DUF2332 domain-containing protein</fullName>
    </recommendedName>
</protein>
<proteinExistence type="predicted"/>
<dbReference type="PATRIC" id="fig|1348663.4.peg.2857"/>
<dbReference type="HOGENOM" id="CLU_065141_1_0_11"/>
<gene>
    <name evidence="1" type="ORF">KCH_29720</name>
</gene>
<dbReference type="EMBL" id="JNBY01000085">
    <property type="protein sequence ID" value="KDN85391.1"/>
    <property type="molecule type" value="Genomic_DNA"/>
</dbReference>
<dbReference type="AlphaFoldDB" id="A0A066Z4W4"/>
<evidence type="ECO:0000313" key="2">
    <source>
        <dbReference type="Proteomes" id="UP000027178"/>
    </source>
</evidence>
<keyword evidence="2" id="KW-1185">Reference proteome</keyword>
<sequence>MGGQPVASAPPVSEITPEPLPAAVREAKDDVLSPLVRRSSRMPIDHAVAMFQHQAEACAELGSPLSAALLRRAAEDLAAGGPCAAAIAGHEDAPGPSAVALRLLGAVHALVISGRAPALAAHYPSAGGAFDPADPDAPWPAFRATVAEQLPWIREWLTRPPQTNEVGRANLLLTGLTWAQQQLAAEAGDGPQPPVRLFELGSSAGLNLLAEQFRCVSSGFAYGPADSPVVLADAWRGEPPAWLRGAPLQRVVERGGCDPAPIDPRSADGALALRAYLWADQLPRVERLNGALALAARLPAPVEPVGAADFLRGVRVADGALTVVWHSIMRQYVPAEEWRSAEAELDRLAAESGPSAPFVHLALEPRRVGARHRFLLTARLGSGPTAVLAEAMPHGLPAWTLGQGDPALAAF</sequence>
<dbReference type="InterPro" id="IPR011200">
    <property type="entry name" value="UCP012608"/>
</dbReference>
<reference evidence="1 2" key="1">
    <citation type="submission" date="2014-05" db="EMBL/GenBank/DDBJ databases">
        <title>Draft Genome Sequence of Kitasatospora cheerisanensis KCTC 2395.</title>
        <authorList>
            <person name="Nam D.H."/>
        </authorList>
    </citation>
    <scope>NUCLEOTIDE SEQUENCE [LARGE SCALE GENOMIC DNA]</scope>
    <source>
        <strain evidence="1 2">KCTC 2395</strain>
    </source>
</reference>